<dbReference type="AlphaFoldDB" id="A0A9P6IBS0"/>
<feature type="transmembrane region" description="Helical" evidence="2">
    <location>
        <begin position="132"/>
        <end position="155"/>
    </location>
</feature>
<gene>
    <name evidence="3" type="ORF">CkaCkLH20_02536</name>
</gene>
<dbReference type="OrthoDB" id="4827494at2759"/>
<feature type="region of interest" description="Disordered" evidence="1">
    <location>
        <begin position="157"/>
        <end position="180"/>
    </location>
</feature>
<accession>A0A9P6IBS0</accession>
<keyword evidence="4" id="KW-1185">Reference proteome</keyword>
<keyword evidence="2" id="KW-1133">Transmembrane helix</keyword>
<reference evidence="3" key="2">
    <citation type="submission" date="2020-11" db="EMBL/GenBank/DDBJ databases">
        <title>Whole genome sequencing of Colletotrichum sp.</title>
        <authorList>
            <person name="Li H."/>
        </authorList>
    </citation>
    <scope>NUCLEOTIDE SEQUENCE</scope>
    <source>
        <strain evidence="3">CkLH20</strain>
    </source>
</reference>
<dbReference type="EMBL" id="JAATWM020000006">
    <property type="protein sequence ID" value="KAF9879725.1"/>
    <property type="molecule type" value="Genomic_DNA"/>
</dbReference>
<proteinExistence type="predicted"/>
<evidence type="ECO:0000313" key="4">
    <source>
        <dbReference type="Proteomes" id="UP000781932"/>
    </source>
</evidence>
<organism evidence="3 4">
    <name type="scientific">Colletotrichum karsti</name>
    <dbReference type="NCBI Taxonomy" id="1095194"/>
    <lineage>
        <taxon>Eukaryota</taxon>
        <taxon>Fungi</taxon>
        <taxon>Dikarya</taxon>
        <taxon>Ascomycota</taxon>
        <taxon>Pezizomycotina</taxon>
        <taxon>Sordariomycetes</taxon>
        <taxon>Hypocreomycetidae</taxon>
        <taxon>Glomerellales</taxon>
        <taxon>Glomerellaceae</taxon>
        <taxon>Colletotrichum</taxon>
        <taxon>Colletotrichum boninense species complex</taxon>
    </lineage>
</organism>
<keyword evidence="2" id="KW-0812">Transmembrane</keyword>
<evidence type="ECO:0000313" key="3">
    <source>
        <dbReference type="EMBL" id="KAF9879725.1"/>
    </source>
</evidence>
<comment type="caution">
    <text evidence="3">The sequence shown here is derived from an EMBL/GenBank/DDBJ whole genome shotgun (WGS) entry which is preliminary data.</text>
</comment>
<dbReference type="GeneID" id="62158329"/>
<keyword evidence="2" id="KW-0472">Membrane</keyword>
<feature type="transmembrane region" description="Helical" evidence="2">
    <location>
        <begin position="67"/>
        <end position="88"/>
    </location>
</feature>
<feature type="transmembrane region" description="Helical" evidence="2">
    <location>
        <begin position="100"/>
        <end position="120"/>
    </location>
</feature>
<sequence>MSSSTTTHPAASQTTTKHAHDAFIGGPKPIQLHHSRLQHWLVTNMVCWLIIRALGSGKATVSLDAQRTIGMTACMCFFGSFLGVIVMAERVWPRTFNVRGIGGMAVFALMMSSAIGGNGWNNCWHRISFALSGWYVGYVLETVTGVFGMCLQSLANSGEEPDPEVVKAKAAKETAGTRGE</sequence>
<dbReference type="RefSeq" id="XP_038749186.1">
    <property type="nucleotide sequence ID" value="XM_038885255.1"/>
</dbReference>
<feature type="transmembrane region" description="Helical" evidence="2">
    <location>
        <begin position="37"/>
        <end position="55"/>
    </location>
</feature>
<dbReference type="Proteomes" id="UP000781932">
    <property type="component" value="Unassembled WGS sequence"/>
</dbReference>
<evidence type="ECO:0000256" key="1">
    <source>
        <dbReference type="SAM" id="MobiDB-lite"/>
    </source>
</evidence>
<evidence type="ECO:0000256" key="2">
    <source>
        <dbReference type="SAM" id="Phobius"/>
    </source>
</evidence>
<reference evidence="3" key="1">
    <citation type="submission" date="2020-03" db="EMBL/GenBank/DDBJ databases">
        <authorList>
            <person name="He L."/>
        </authorList>
    </citation>
    <scope>NUCLEOTIDE SEQUENCE</scope>
    <source>
        <strain evidence="3">CkLH20</strain>
    </source>
</reference>
<protein>
    <submittedName>
        <fullName evidence="3">Uncharacterized protein</fullName>
    </submittedName>
</protein>
<name>A0A9P6IBS0_9PEZI</name>